<keyword evidence="1" id="KW-0472">Membrane</keyword>
<dbReference type="EMBL" id="CP119108">
    <property type="protein sequence ID" value="WEG07360.1"/>
    <property type="molecule type" value="Genomic_DNA"/>
</dbReference>
<reference evidence="2 3" key="1">
    <citation type="submission" date="2023-03" db="EMBL/GenBank/DDBJ databases">
        <title>Genome sequence of Microbacterium sp. KACC 23027.</title>
        <authorList>
            <person name="Kim S."/>
            <person name="Heo J."/>
            <person name="Kwon S.-W."/>
        </authorList>
    </citation>
    <scope>NUCLEOTIDE SEQUENCE [LARGE SCALE GENOMIC DNA]</scope>
    <source>
        <strain evidence="2 3">KACC 23027</strain>
    </source>
</reference>
<evidence type="ECO:0000313" key="2">
    <source>
        <dbReference type="EMBL" id="WEG07360.1"/>
    </source>
</evidence>
<accession>A0ABY8BT53</accession>
<gene>
    <name evidence="2" type="ORF">PU630_08750</name>
</gene>
<feature type="transmembrane region" description="Helical" evidence="1">
    <location>
        <begin position="95"/>
        <end position="119"/>
    </location>
</feature>
<dbReference type="Proteomes" id="UP001214553">
    <property type="component" value="Chromosome"/>
</dbReference>
<dbReference type="RefSeq" id="WP_275276699.1">
    <property type="nucleotide sequence ID" value="NZ_CP119108.1"/>
</dbReference>
<organism evidence="2 3">
    <name type="scientific">Microbacterium horticulturae</name>
    <dbReference type="NCBI Taxonomy" id="3028316"/>
    <lineage>
        <taxon>Bacteria</taxon>
        <taxon>Bacillati</taxon>
        <taxon>Actinomycetota</taxon>
        <taxon>Actinomycetes</taxon>
        <taxon>Micrococcales</taxon>
        <taxon>Microbacteriaceae</taxon>
        <taxon>Microbacterium</taxon>
    </lineage>
</organism>
<keyword evidence="3" id="KW-1185">Reference proteome</keyword>
<keyword evidence="1" id="KW-1133">Transmembrane helix</keyword>
<proteinExistence type="predicted"/>
<protein>
    <submittedName>
        <fullName evidence="2">MFS transporter permease</fullName>
    </submittedName>
</protein>
<sequence>MWLRRGFFQWLFPAAIVLPAWLLIGWAIFNASGWAFLGILFIAAPAVLVGELVLALLIRARPAVRAQRAVSWWDVLGLTVWQALVVLFGCFIQPVSFAVLTAAIIVFLAVFWSSLAQLWNGARGSLRRMAPGTGPADLPSDNEDIRERARQHAEVIVVQEVGRPGDGRNIH</sequence>
<keyword evidence="1" id="KW-0812">Transmembrane</keyword>
<feature type="transmembrane region" description="Helical" evidence="1">
    <location>
        <begin position="70"/>
        <end position="89"/>
    </location>
</feature>
<evidence type="ECO:0000256" key="1">
    <source>
        <dbReference type="SAM" id="Phobius"/>
    </source>
</evidence>
<name>A0ABY8BT53_9MICO</name>
<feature type="transmembrane region" description="Helical" evidence="1">
    <location>
        <begin position="35"/>
        <end position="58"/>
    </location>
</feature>
<feature type="transmembrane region" description="Helical" evidence="1">
    <location>
        <begin position="7"/>
        <end position="29"/>
    </location>
</feature>
<evidence type="ECO:0000313" key="3">
    <source>
        <dbReference type="Proteomes" id="UP001214553"/>
    </source>
</evidence>